<dbReference type="EMBL" id="CP034951">
    <property type="protein sequence ID" value="QAA80451.1"/>
    <property type="molecule type" value="Genomic_DNA"/>
</dbReference>
<evidence type="ECO:0000313" key="2">
    <source>
        <dbReference type="EMBL" id="QAA80451.1"/>
    </source>
</evidence>
<keyword evidence="1" id="KW-0812">Transmembrane</keyword>
<dbReference type="AlphaFoldDB" id="A0A410FZN6"/>
<sequence length="82" mass="9682">MESNAAFLSNKKFSGKLDDRSEKPKNDELRKTDTSFEKSFAERWKTNRFWLVKGSYYILHTVWMIVMIVGGFIAWLISLLFI</sequence>
<dbReference type="KEGG" id="aev:EI546_01325"/>
<accession>A0A410FZN6</accession>
<gene>
    <name evidence="2" type="ORF">EI546_01325</name>
</gene>
<evidence type="ECO:0000313" key="3">
    <source>
        <dbReference type="Proteomes" id="UP000285517"/>
    </source>
</evidence>
<proteinExistence type="predicted"/>
<keyword evidence="1" id="KW-0472">Membrane</keyword>
<feature type="transmembrane region" description="Helical" evidence="1">
    <location>
        <begin position="57"/>
        <end position="81"/>
    </location>
</feature>
<keyword evidence="3" id="KW-1185">Reference proteome</keyword>
<protein>
    <submittedName>
        <fullName evidence="2">Uncharacterized protein</fullName>
    </submittedName>
</protein>
<reference evidence="2 3" key="1">
    <citation type="submission" date="2019-01" db="EMBL/GenBank/DDBJ databases">
        <title>Complete genome sequencing of Aequorivita sp. H23M31.</title>
        <authorList>
            <person name="Bae J.-W."/>
        </authorList>
    </citation>
    <scope>NUCLEOTIDE SEQUENCE [LARGE SCALE GENOMIC DNA]</scope>
    <source>
        <strain evidence="2 3">H23M31</strain>
    </source>
</reference>
<dbReference type="Proteomes" id="UP000285517">
    <property type="component" value="Chromosome"/>
</dbReference>
<organism evidence="2 3">
    <name type="scientific">Aequorivita ciconiae</name>
    <dbReference type="NCBI Taxonomy" id="2494375"/>
    <lineage>
        <taxon>Bacteria</taxon>
        <taxon>Pseudomonadati</taxon>
        <taxon>Bacteroidota</taxon>
        <taxon>Flavobacteriia</taxon>
        <taxon>Flavobacteriales</taxon>
        <taxon>Flavobacteriaceae</taxon>
        <taxon>Aequorivita</taxon>
    </lineage>
</organism>
<keyword evidence="1" id="KW-1133">Transmembrane helix</keyword>
<dbReference type="OrthoDB" id="1144727at2"/>
<name>A0A410FZN6_9FLAO</name>
<evidence type="ECO:0000256" key="1">
    <source>
        <dbReference type="SAM" id="Phobius"/>
    </source>
</evidence>
<dbReference type="RefSeq" id="WP_128248851.1">
    <property type="nucleotide sequence ID" value="NZ_CP034951.1"/>
</dbReference>